<dbReference type="Pfam" id="PF04082">
    <property type="entry name" value="Fungal_trans"/>
    <property type="match status" value="1"/>
</dbReference>
<keyword evidence="2" id="KW-0479">Metal-binding</keyword>
<dbReference type="PROSITE" id="PS00463">
    <property type="entry name" value="ZN2_CY6_FUNGAL_1"/>
    <property type="match status" value="1"/>
</dbReference>
<dbReference type="GO" id="GO:0005634">
    <property type="term" value="C:nucleus"/>
    <property type="evidence" value="ECO:0007669"/>
    <property type="project" value="UniProtKB-SubCell"/>
</dbReference>
<evidence type="ECO:0000256" key="7">
    <source>
        <dbReference type="ARBA" id="ARBA00023242"/>
    </source>
</evidence>
<dbReference type="SUPFAM" id="SSF57701">
    <property type="entry name" value="Zn2/Cys6 DNA-binding domain"/>
    <property type="match status" value="1"/>
</dbReference>
<reference evidence="10" key="1">
    <citation type="journal article" date="2021" name="Nat. Commun.">
        <title>Genetic determinants of endophytism in the Arabidopsis root mycobiome.</title>
        <authorList>
            <person name="Mesny F."/>
            <person name="Miyauchi S."/>
            <person name="Thiergart T."/>
            <person name="Pickel B."/>
            <person name="Atanasova L."/>
            <person name="Karlsson M."/>
            <person name="Huettel B."/>
            <person name="Barry K.W."/>
            <person name="Haridas S."/>
            <person name="Chen C."/>
            <person name="Bauer D."/>
            <person name="Andreopoulos W."/>
            <person name="Pangilinan J."/>
            <person name="LaButti K."/>
            <person name="Riley R."/>
            <person name="Lipzen A."/>
            <person name="Clum A."/>
            <person name="Drula E."/>
            <person name="Henrissat B."/>
            <person name="Kohler A."/>
            <person name="Grigoriev I.V."/>
            <person name="Martin F.M."/>
            <person name="Hacquard S."/>
        </authorList>
    </citation>
    <scope>NUCLEOTIDE SEQUENCE</scope>
    <source>
        <strain evidence="10">MPI-CAGE-AT-0016</strain>
    </source>
</reference>
<dbReference type="Proteomes" id="UP000813385">
    <property type="component" value="Unassembled WGS sequence"/>
</dbReference>
<accession>A0A8K0TJJ1</accession>
<dbReference type="GO" id="GO:0043565">
    <property type="term" value="F:sequence-specific DNA binding"/>
    <property type="evidence" value="ECO:0007669"/>
    <property type="project" value="TreeGrafter"/>
</dbReference>
<evidence type="ECO:0000256" key="2">
    <source>
        <dbReference type="ARBA" id="ARBA00022723"/>
    </source>
</evidence>
<dbReference type="Pfam" id="PF00172">
    <property type="entry name" value="Zn_clus"/>
    <property type="match status" value="1"/>
</dbReference>
<dbReference type="InterPro" id="IPR007219">
    <property type="entry name" value="XnlR_reg_dom"/>
</dbReference>
<dbReference type="PANTHER" id="PTHR47782">
    <property type="entry name" value="ZN(II)2CYS6 TRANSCRIPTION FACTOR (EUROFUNG)-RELATED"/>
    <property type="match status" value="1"/>
</dbReference>
<dbReference type="InterPro" id="IPR052202">
    <property type="entry name" value="Yeast_MetPath_Reg"/>
</dbReference>
<evidence type="ECO:0000259" key="9">
    <source>
        <dbReference type="PROSITE" id="PS50048"/>
    </source>
</evidence>
<feature type="compositionally biased region" description="Polar residues" evidence="8">
    <location>
        <begin position="108"/>
        <end position="118"/>
    </location>
</feature>
<evidence type="ECO:0000313" key="10">
    <source>
        <dbReference type="EMBL" id="KAH7368675.1"/>
    </source>
</evidence>
<dbReference type="SMART" id="SM00066">
    <property type="entry name" value="GAL4"/>
    <property type="match status" value="1"/>
</dbReference>
<comment type="caution">
    <text evidence="10">The sequence shown here is derived from an EMBL/GenBank/DDBJ whole genome shotgun (WGS) entry which is preliminary data.</text>
</comment>
<dbReference type="GO" id="GO:0006351">
    <property type="term" value="P:DNA-templated transcription"/>
    <property type="evidence" value="ECO:0007669"/>
    <property type="project" value="InterPro"/>
</dbReference>
<dbReference type="PANTHER" id="PTHR47782:SF12">
    <property type="entry name" value="ZN(II)2CYS6 TRANSCRIPTION FACTOR (EUROFUNG)"/>
    <property type="match status" value="1"/>
</dbReference>
<proteinExistence type="predicted"/>
<organism evidence="10 11">
    <name type="scientific">Plectosphaerella cucumerina</name>
    <dbReference type="NCBI Taxonomy" id="40658"/>
    <lineage>
        <taxon>Eukaryota</taxon>
        <taxon>Fungi</taxon>
        <taxon>Dikarya</taxon>
        <taxon>Ascomycota</taxon>
        <taxon>Pezizomycotina</taxon>
        <taxon>Sordariomycetes</taxon>
        <taxon>Hypocreomycetidae</taxon>
        <taxon>Glomerellales</taxon>
        <taxon>Plectosphaerellaceae</taxon>
        <taxon>Plectosphaerella</taxon>
    </lineage>
</organism>
<dbReference type="Gene3D" id="4.10.240.10">
    <property type="entry name" value="Zn(2)-C6 fungal-type DNA-binding domain"/>
    <property type="match status" value="1"/>
</dbReference>
<evidence type="ECO:0000256" key="4">
    <source>
        <dbReference type="ARBA" id="ARBA00023015"/>
    </source>
</evidence>
<evidence type="ECO:0000256" key="1">
    <source>
        <dbReference type="ARBA" id="ARBA00004123"/>
    </source>
</evidence>
<dbReference type="GO" id="GO:0045944">
    <property type="term" value="P:positive regulation of transcription by RNA polymerase II"/>
    <property type="evidence" value="ECO:0007669"/>
    <property type="project" value="TreeGrafter"/>
</dbReference>
<keyword evidence="6" id="KW-0804">Transcription</keyword>
<evidence type="ECO:0000256" key="3">
    <source>
        <dbReference type="ARBA" id="ARBA00022833"/>
    </source>
</evidence>
<keyword evidence="4" id="KW-0805">Transcription regulation</keyword>
<dbReference type="CDD" id="cd12148">
    <property type="entry name" value="fungal_TF_MHR"/>
    <property type="match status" value="1"/>
</dbReference>
<feature type="domain" description="Zn(2)-C6 fungal-type" evidence="9">
    <location>
        <begin position="25"/>
        <end position="55"/>
    </location>
</feature>
<dbReference type="InterPro" id="IPR001138">
    <property type="entry name" value="Zn2Cys6_DnaBD"/>
</dbReference>
<dbReference type="EMBL" id="JAGPXD010000002">
    <property type="protein sequence ID" value="KAH7368675.1"/>
    <property type="molecule type" value="Genomic_DNA"/>
</dbReference>
<name>A0A8K0TJJ1_9PEZI</name>
<sequence>MLPINRQVRPIGRVRKIRAGRAQAACVNCKERKLKCDDQVPACANCRRFGITCLVEDAGSKRHLPRNYLESLEERVEVLGRQLRQQSGSRAIEAQPSIPRSQDLDIPESSTSSVPNHGNTPTYLVSQAGVLSLNASGAEPQYFGPSSMFSFSRIIHACVRQVGANDLQRGQESSLGEMQGITTTACRLPSYEIGVALGNTYFENVHLQYPFLHEPTFRKWEKNALGQGSREATPNELFFVHMVYATSALLKPNSGSLPGQLYTGALQYIDHVLARKNLESIQAVLSCAMYSLRASTGPSIWNLSGLALRQCIELGYHRDVKKINLSSSVLKLELRKRAFWCAYQMDCVSSINLGLPLGLPIHEIDTELPLDVNDSCLSELGVQGLPRQSSSDPVTTTSHALHQFRLRCLWARIYQLLYPNSSAGNSDDEDYQAQVRMLRAELDDWIASTPPEPRRSSPSLTVFASLENYRVDYSETILLLYRSHLTTEHAINTEVYQECMQAATNICQSCKRLYLGKPINYTWSTLHVLFQAGLTYLHCLWAAPSIRQNVRYDSVSSIFTTCIMLLTIMAERWDGAAPYRDLFEALSSRALAMMIEQNRGAEQPALPTPSDLASQSHNPNMEDLAQWASDIADVGMPDTFDTLLCGLIGDFFGSEAQAFYNDSNEF</sequence>
<dbReference type="SMART" id="SM00906">
    <property type="entry name" value="Fungal_trans"/>
    <property type="match status" value="1"/>
</dbReference>
<keyword evidence="3" id="KW-0862">Zinc</keyword>
<feature type="region of interest" description="Disordered" evidence="8">
    <location>
        <begin position="85"/>
        <end position="118"/>
    </location>
</feature>
<protein>
    <submittedName>
        <fullName evidence="10">Fungal-specific transcription factor domain-containing protein</fullName>
    </submittedName>
</protein>
<evidence type="ECO:0000256" key="6">
    <source>
        <dbReference type="ARBA" id="ARBA00023163"/>
    </source>
</evidence>
<evidence type="ECO:0000313" key="11">
    <source>
        <dbReference type="Proteomes" id="UP000813385"/>
    </source>
</evidence>
<keyword evidence="5" id="KW-0238">DNA-binding</keyword>
<dbReference type="InterPro" id="IPR036864">
    <property type="entry name" value="Zn2-C6_fun-type_DNA-bd_sf"/>
</dbReference>
<dbReference type="CDD" id="cd00067">
    <property type="entry name" value="GAL4"/>
    <property type="match status" value="1"/>
</dbReference>
<dbReference type="GO" id="GO:0000981">
    <property type="term" value="F:DNA-binding transcription factor activity, RNA polymerase II-specific"/>
    <property type="evidence" value="ECO:0007669"/>
    <property type="project" value="InterPro"/>
</dbReference>
<dbReference type="OrthoDB" id="189997at2759"/>
<keyword evidence="7" id="KW-0539">Nucleus</keyword>
<gene>
    <name evidence="10" type="ORF">B0T11DRAFT_277476</name>
</gene>
<dbReference type="AlphaFoldDB" id="A0A8K0TJJ1"/>
<evidence type="ECO:0000256" key="5">
    <source>
        <dbReference type="ARBA" id="ARBA00023125"/>
    </source>
</evidence>
<dbReference type="PROSITE" id="PS50048">
    <property type="entry name" value="ZN2_CY6_FUNGAL_2"/>
    <property type="match status" value="1"/>
</dbReference>
<comment type="subcellular location">
    <subcellularLocation>
        <location evidence="1">Nucleus</location>
    </subcellularLocation>
</comment>
<dbReference type="GO" id="GO:0008270">
    <property type="term" value="F:zinc ion binding"/>
    <property type="evidence" value="ECO:0007669"/>
    <property type="project" value="InterPro"/>
</dbReference>
<evidence type="ECO:0000256" key="8">
    <source>
        <dbReference type="SAM" id="MobiDB-lite"/>
    </source>
</evidence>
<keyword evidence="11" id="KW-1185">Reference proteome</keyword>